<feature type="transmembrane region" description="Helical" evidence="12">
    <location>
        <begin position="941"/>
        <end position="965"/>
    </location>
</feature>
<evidence type="ECO:0000256" key="11">
    <source>
        <dbReference type="SAM" id="MobiDB-lite"/>
    </source>
</evidence>
<feature type="transmembrane region" description="Helical" evidence="12">
    <location>
        <begin position="473"/>
        <end position="493"/>
    </location>
</feature>
<dbReference type="Pfam" id="PF02364">
    <property type="entry name" value="Glucan_synthase"/>
    <property type="match status" value="3"/>
</dbReference>
<feature type="transmembrane region" description="Helical" evidence="12">
    <location>
        <begin position="1061"/>
        <end position="1079"/>
    </location>
</feature>
<feature type="transmembrane region" description="Helical" evidence="12">
    <location>
        <begin position="1035"/>
        <end position="1054"/>
    </location>
</feature>
<evidence type="ECO:0000256" key="2">
    <source>
        <dbReference type="ARBA" id="ARBA00009040"/>
    </source>
</evidence>
<dbReference type="GO" id="GO:0006075">
    <property type="term" value="P:(1-&gt;3)-beta-D-glucan biosynthetic process"/>
    <property type="evidence" value="ECO:0007669"/>
    <property type="project" value="InterPro"/>
</dbReference>
<comment type="caution">
    <text evidence="14">The sequence shown here is derived from an EMBL/GenBank/DDBJ whole genome shotgun (WGS) entry which is preliminary data.</text>
</comment>
<dbReference type="PANTHER" id="PTHR12741:SF15">
    <property type="entry name" value="1,3-BETA-GLUCAN SYNTHASE COMPONENT FKS3"/>
    <property type="match status" value="1"/>
</dbReference>
<feature type="transmembrane region" description="Helical" evidence="12">
    <location>
        <begin position="1190"/>
        <end position="1209"/>
    </location>
</feature>
<evidence type="ECO:0000256" key="12">
    <source>
        <dbReference type="SAM" id="Phobius"/>
    </source>
</evidence>
<keyword evidence="4" id="KW-0328">Glycosyltransferase</keyword>
<dbReference type="VEuPathDB" id="FungiDB:GWK60_M13761"/>
<feature type="transmembrane region" description="Helical" evidence="12">
    <location>
        <begin position="886"/>
        <end position="906"/>
    </location>
</feature>
<feature type="region of interest" description="Disordered" evidence="11">
    <location>
        <begin position="1228"/>
        <end position="1254"/>
    </location>
</feature>
<dbReference type="VEuPathDB" id="FungiDB:CAGL0M13827g"/>
<feature type="domain" description="1,3-beta-glucan synthase component FKS1-like" evidence="13">
    <location>
        <begin position="237"/>
        <end position="351"/>
    </location>
</feature>
<feature type="transmembrane region" description="Helical" evidence="12">
    <location>
        <begin position="435"/>
        <end position="453"/>
    </location>
</feature>
<dbReference type="GO" id="GO:0003843">
    <property type="term" value="F:1,3-beta-D-glucan synthase activity"/>
    <property type="evidence" value="ECO:0007669"/>
    <property type="project" value="UniProtKB-EC"/>
</dbReference>
<dbReference type="VEuPathDB" id="FungiDB:GVI51_M13805"/>
<dbReference type="SMART" id="SM01205">
    <property type="entry name" value="FKS1_dom1"/>
    <property type="match status" value="1"/>
</dbReference>
<dbReference type="Pfam" id="PF23605">
    <property type="entry name" value="FKS1_dom2"/>
    <property type="match status" value="1"/>
</dbReference>
<sequence>MHTDGSEKEPLQDEEGDMKSNEDDIVDVSLDSTTDGIMKERADGNFYNDSDVRYIQKAYSQKEIETLLGIDYPSWSLESELPLTSDEILEIFDSLTHKFGFQESSKINIYHLFMSQLDSRASRTTPLSALISLHVSYIGGEHANYRKWYFAAQLDLDEEIGFQNMKLHGRARKRNSKLAKKRGVSIKEQISQWRQREQEFVNSYPKITFDHSQLKDATNLTAANYRWKLKMKDLTPKQMVRQVALYLLCWGEANQLRFAPECLCYIFKCAMDYDTSETIGSEENTRFIPCYLDDVISPLYYFIRDQLFEKKQESLKWIRKSLDHNDIIGYDDINQLFWYPEGIERIVLKDGQRLVDIPMQKRYLFLKDVVWSKAFYKTYIEKRSWMHCITNFNRFWIIHLAPFWFFTSFNSPTLYTKNYIQLLDNQPTMQARLSVMAFGGSITCLIQIFATIFEWQFVPRTWPGAQHLTKRFIGLILCLLINFGPSIYIFGFFDLNVHSKSALEHVQKLIFQQVDSMMLDIRTLRSPTFFIAQDDSTFKSLDFFPSNSEAKRRISFFAQSLSTPLLDPVPVECMPTFTVLIPHYTEKILLGLREIIREESQSRFMNYSKAIKLLYRIENPSMVALYGDNVPLLENDIESMSNRKFKMIVAMQRYLNFDENEREGVELLLKAFPYLCISFLEAHKEGDDKDLTYYSCLTNGNAPIDPKTNFRTPIYRIKLSGNPILGDGKSDNQNHSIIFYRGEYIQVIDANQDNYLEESAGKEQTFGTLFARTLAEIGGKLHYGHPDFINAIFMTTRGGLSKAQKGLHLNEDIYAGMIAICRGGKIKHSDYVQCGKGRDLGFNSILNFTTKIGAGMGEQLLSREYYYLGTQLPMDRFLSFFYAHPGFHLNNLFISLSLHLFFMLLINLGSLNHETILCHYDRNKSITSLQIPIGCYNLTPALHWISIFVFSIFIVFFIAFAPLFVQELLEKGIWKSILRILHHLLSMAPLFEVFVCQIYSNSILSNLTFGGAKYISTGRGLAITRISFPTLYSRFAIISIYSGIQIFLMLVFASASMWQPALLWFWISVVSLCFAPVLFNPHQFSFMEFFIDYQNFYIWLATGNSKYVKESWATFTKSSRSRFTGFKRKTINDVSEGEMVYSTKTRVLNVFFSELFCILFVLVFDFTAYTFMNAQTGVKRVRPSNSVMRLVVVTILPILLNMVILFGQADDLLIGTILDGIIQPNNQNNNDTGARAPPNIMRSTPKAKPVKTVY</sequence>
<dbReference type="InterPro" id="IPR026899">
    <property type="entry name" value="FKS1-like_dom1"/>
</dbReference>
<dbReference type="GO" id="GO:0000148">
    <property type="term" value="C:1,3-beta-D-glucan synthase complex"/>
    <property type="evidence" value="ECO:0007669"/>
    <property type="project" value="InterPro"/>
</dbReference>
<evidence type="ECO:0000256" key="7">
    <source>
        <dbReference type="ARBA" id="ARBA00022989"/>
    </source>
</evidence>
<keyword evidence="8 12" id="KW-0472">Membrane</keyword>
<dbReference type="InterPro" id="IPR056261">
    <property type="entry name" value="FKS1-like_dom2"/>
</dbReference>
<evidence type="ECO:0000256" key="6">
    <source>
        <dbReference type="ARBA" id="ARBA00022692"/>
    </source>
</evidence>
<dbReference type="VEuPathDB" id="FungiDB:B1J91_M13827g"/>
<protein>
    <recommendedName>
        <fullName evidence="3">1,3-beta-glucan synthase</fullName>
        <ecNumber evidence="3">2.4.1.34</ecNumber>
    </recommendedName>
    <alternativeName>
        <fullName evidence="9">1,3-beta-D-glucan-UDP glucosyltransferase</fullName>
    </alternativeName>
</protein>
<dbReference type="PANTHER" id="PTHR12741">
    <property type="entry name" value="LYST-INTERACTING PROTEIN LIP5 DOPAMINE RESPONSIVE PROTEIN DRG-1"/>
    <property type="match status" value="1"/>
</dbReference>
<feature type="region of interest" description="Disordered" evidence="11">
    <location>
        <begin position="1"/>
        <end position="26"/>
    </location>
</feature>
<comment type="similarity">
    <text evidence="2">Belongs to the glycosyltransferase 48 family.</text>
</comment>
<dbReference type="Pfam" id="PF14288">
    <property type="entry name" value="FKS1_dom1"/>
    <property type="match status" value="1"/>
</dbReference>
<evidence type="ECO:0000256" key="3">
    <source>
        <dbReference type="ARBA" id="ARBA00012589"/>
    </source>
</evidence>
<evidence type="ECO:0000256" key="5">
    <source>
        <dbReference type="ARBA" id="ARBA00022679"/>
    </source>
</evidence>
<dbReference type="EC" id="2.4.1.34" evidence="3"/>
<evidence type="ECO:0000256" key="1">
    <source>
        <dbReference type="ARBA" id="ARBA00004141"/>
    </source>
</evidence>
<evidence type="ECO:0000256" key="8">
    <source>
        <dbReference type="ARBA" id="ARBA00023136"/>
    </source>
</evidence>
<comment type="catalytic activity">
    <reaction evidence="10">
        <text>[(1-&gt;3)-beta-D-glucosyl](n) + UDP-alpha-D-glucose = [(1-&gt;3)-beta-D-glucosyl](n+1) + UDP + H(+)</text>
        <dbReference type="Rhea" id="RHEA:21476"/>
        <dbReference type="Rhea" id="RHEA-COMP:11146"/>
        <dbReference type="Rhea" id="RHEA-COMP:14303"/>
        <dbReference type="ChEBI" id="CHEBI:15378"/>
        <dbReference type="ChEBI" id="CHEBI:37671"/>
        <dbReference type="ChEBI" id="CHEBI:58223"/>
        <dbReference type="ChEBI" id="CHEBI:58885"/>
        <dbReference type="EC" id="2.4.1.34"/>
    </reaction>
</comment>
<keyword evidence="6 12" id="KW-0812">Transmembrane</keyword>
<organism evidence="14 15">
    <name type="scientific">Candida glabrata</name>
    <name type="common">Yeast</name>
    <name type="synonym">Torulopsis glabrata</name>
    <dbReference type="NCBI Taxonomy" id="5478"/>
    <lineage>
        <taxon>Eukaryota</taxon>
        <taxon>Fungi</taxon>
        <taxon>Dikarya</taxon>
        <taxon>Ascomycota</taxon>
        <taxon>Saccharomycotina</taxon>
        <taxon>Saccharomycetes</taxon>
        <taxon>Saccharomycetales</taxon>
        <taxon>Saccharomycetaceae</taxon>
        <taxon>Nakaseomyces</taxon>
    </lineage>
</organism>
<evidence type="ECO:0000256" key="4">
    <source>
        <dbReference type="ARBA" id="ARBA00022676"/>
    </source>
</evidence>
<accession>A0A0W0CD63</accession>
<dbReference type="AlphaFoldDB" id="A0A0W0CD63"/>
<evidence type="ECO:0000256" key="9">
    <source>
        <dbReference type="ARBA" id="ARBA00031935"/>
    </source>
</evidence>
<feature type="transmembrane region" description="Helical" evidence="12">
    <location>
        <begin position="1147"/>
        <end position="1169"/>
    </location>
</feature>
<gene>
    <name evidence="14" type="ORF">AO440_004447</name>
</gene>
<feature type="transmembrane region" description="Helical" evidence="12">
    <location>
        <begin position="396"/>
        <end position="415"/>
    </location>
</feature>
<name>A0A0W0CD63_CANGB</name>
<evidence type="ECO:0000313" key="14">
    <source>
        <dbReference type="EMBL" id="KTA97403.1"/>
    </source>
</evidence>
<dbReference type="GO" id="GO:0005886">
    <property type="term" value="C:plasma membrane"/>
    <property type="evidence" value="ECO:0007669"/>
    <property type="project" value="TreeGrafter"/>
</dbReference>
<evidence type="ECO:0000313" key="15">
    <source>
        <dbReference type="Proteomes" id="UP000054886"/>
    </source>
</evidence>
<dbReference type="GO" id="GO:0051278">
    <property type="term" value="P:fungal-type cell wall polysaccharide biosynthetic process"/>
    <property type="evidence" value="ECO:0007669"/>
    <property type="project" value="TreeGrafter"/>
</dbReference>
<dbReference type="Proteomes" id="UP000054886">
    <property type="component" value="Unassembled WGS sequence"/>
</dbReference>
<keyword evidence="5" id="KW-0808">Transferase</keyword>
<dbReference type="InterPro" id="IPR003440">
    <property type="entry name" value="Glyco_trans_48_dom"/>
</dbReference>
<evidence type="ECO:0000259" key="13">
    <source>
        <dbReference type="SMART" id="SM01205"/>
    </source>
</evidence>
<dbReference type="GO" id="GO:0030476">
    <property type="term" value="P:ascospore wall assembly"/>
    <property type="evidence" value="ECO:0007669"/>
    <property type="project" value="EnsemblFungi"/>
</dbReference>
<proteinExistence type="inferred from homology"/>
<dbReference type="EMBL" id="LLZZ01000161">
    <property type="protein sequence ID" value="KTA97403.1"/>
    <property type="molecule type" value="Genomic_DNA"/>
</dbReference>
<feature type="compositionally biased region" description="Basic and acidic residues" evidence="11">
    <location>
        <begin position="1"/>
        <end position="22"/>
    </location>
</feature>
<comment type="subcellular location">
    <subcellularLocation>
        <location evidence="1">Membrane</location>
        <topology evidence="1">Multi-pass membrane protein</topology>
    </subcellularLocation>
</comment>
<keyword evidence="7 12" id="KW-1133">Transmembrane helix</keyword>
<reference evidence="14 15" key="1">
    <citation type="submission" date="2015-10" db="EMBL/GenBank/DDBJ databases">
        <title>Draft genomes sequences of Candida glabrata isolates 1A, 1B, 2A, 2B, 3A and 3B.</title>
        <authorList>
            <person name="Haavelsrud O.E."/>
            <person name="Gaustad P."/>
        </authorList>
    </citation>
    <scope>NUCLEOTIDE SEQUENCE [LARGE SCALE GENOMIC DNA]</scope>
    <source>
        <strain evidence="14">910700640</strain>
    </source>
</reference>
<evidence type="ECO:0000256" key="10">
    <source>
        <dbReference type="ARBA" id="ARBA00047777"/>
    </source>
</evidence>